<feature type="transmembrane region" description="Helical" evidence="3">
    <location>
        <begin position="1876"/>
        <end position="1898"/>
    </location>
</feature>
<dbReference type="Gene3D" id="1.20.5.420">
    <property type="entry name" value="Immunoglobulin FC, subunit C"/>
    <property type="match status" value="1"/>
</dbReference>
<gene>
    <name evidence="5" type="ORF">R4Y45_00845</name>
</gene>
<reference evidence="5 6" key="1">
    <citation type="submission" date="2023-10" db="EMBL/GenBank/DDBJ databases">
        <title>Holzapfeliella saturejae sp. nov. isolated from Satureja montana flowers.</title>
        <authorList>
            <person name="Alcantara C."/>
            <person name="Zuniga M."/>
            <person name="Landete J.M."/>
            <person name="Monedero V."/>
        </authorList>
    </citation>
    <scope>NUCLEOTIDE SEQUENCE [LARGE SCALE GENOMIC DNA]</scope>
    <source>
        <strain evidence="5 6">He02</strain>
    </source>
</reference>
<keyword evidence="3" id="KW-0812">Transmembrane</keyword>
<protein>
    <recommendedName>
        <fullName evidence="4">Protein G-related albumin-binding (GA) module domain-containing protein</fullName>
    </recommendedName>
</protein>
<feature type="region of interest" description="Disordered" evidence="2">
    <location>
        <begin position="1632"/>
        <end position="1663"/>
    </location>
</feature>
<feature type="compositionally biased region" description="Polar residues" evidence="2">
    <location>
        <begin position="1784"/>
        <end position="1798"/>
    </location>
</feature>
<feature type="region of interest" description="Disordered" evidence="2">
    <location>
        <begin position="1742"/>
        <end position="1874"/>
    </location>
</feature>
<dbReference type="Pfam" id="PF01468">
    <property type="entry name" value="GA"/>
    <property type="match status" value="1"/>
</dbReference>
<feature type="compositionally biased region" description="Low complexity" evidence="2">
    <location>
        <begin position="1843"/>
        <end position="1852"/>
    </location>
</feature>
<accession>A0ABU8SES8</accession>
<feature type="domain" description="Protein G-related albumin-binding (GA) module" evidence="4">
    <location>
        <begin position="158"/>
        <end position="209"/>
    </location>
</feature>
<evidence type="ECO:0000256" key="1">
    <source>
        <dbReference type="SAM" id="Coils"/>
    </source>
</evidence>
<name>A0ABU8SES8_9LACO</name>
<keyword evidence="3" id="KW-1133">Transmembrane helix</keyword>
<organism evidence="5 6">
    <name type="scientific">Holzapfeliella saturejae</name>
    <dbReference type="NCBI Taxonomy" id="3082953"/>
    <lineage>
        <taxon>Bacteria</taxon>
        <taxon>Bacillati</taxon>
        <taxon>Bacillota</taxon>
        <taxon>Bacilli</taxon>
        <taxon>Lactobacillales</taxon>
        <taxon>Lactobacillaceae</taxon>
        <taxon>Holzapfeliella</taxon>
    </lineage>
</organism>
<feature type="coiled-coil region" evidence="1">
    <location>
        <begin position="935"/>
        <end position="966"/>
    </location>
</feature>
<evidence type="ECO:0000313" key="6">
    <source>
        <dbReference type="Proteomes" id="UP001377804"/>
    </source>
</evidence>
<comment type="caution">
    <text evidence="5">The sequence shown here is derived from an EMBL/GenBank/DDBJ whole genome shotgun (WGS) entry which is preliminary data.</text>
</comment>
<dbReference type="InterPro" id="IPR002988">
    <property type="entry name" value="GA_module"/>
</dbReference>
<dbReference type="EMBL" id="JAWMWG010000001">
    <property type="protein sequence ID" value="MEJ6347809.1"/>
    <property type="molecule type" value="Genomic_DNA"/>
</dbReference>
<dbReference type="RefSeq" id="WP_339968340.1">
    <property type="nucleotide sequence ID" value="NZ_JAWMWG010000001.1"/>
</dbReference>
<proteinExistence type="predicted"/>
<keyword evidence="3" id="KW-0472">Membrane</keyword>
<keyword evidence="6" id="KW-1185">Reference proteome</keyword>
<evidence type="ECO:0000313" key="5">
    <source>
        <dbReference type="EMBL" id="MEJ6347809.1"/>
    </source>
</evidence>
<sequence length="1907" mass="209569">MKNKQKNFDSKVSKKVIYASSALLAATAFVTVTSSDIGQNMQGVNPVVQAATDLQVARLDGLVTNTRNISFYVPGAQNHTISSIGVKSPKTGNWLSWGASSVKVSSDKKHFDVTFTNSDNLNFINNSENVGKSMAFELKFDGDNGIKIPYSKAIDSSELMNAKKQGKSSIDALVNLTAQQSEDYKTQIENSQNTTQVNTIVNQSQATNDLATLNQYKKQKQSELKQKGKEIIDWIMSWFRRNPMTLLNPKELARQTSLINQINSSLNKAQTDINNANSMGEVDRIVNNATTQFNQTKDITDTANADALKKSAQNQAKKELQTKYDSLNEQLNMMSDLTDKSSLQTELTNAFNSGNAAIEGASSADDANSKKSTAISNLEAVLAKAKNDQKSNQDNRLATSRNQAKADLDNQYQQLQAKLNSLPDSSPKKSGLTQRVTDFYSQSNQDSLTQAPDEGGLAQAKTNLIQTFNTLANDLDTAKLQQEITDLITTKSTDVTNAVEEMGNITDKSNILSSITGTKNNLINNIPNTLSDLAIYKEKVSHAFDQIKADAGLLNQSNLDQAKNDAKRAINQKTDEVQAIIGELANPQKAQLQSELNAKSKAGRDNVDGVSKSADALLAKDNSLIDLESLKQKANQAKAGQQAANNNQQLAQSAQDYIQALQPLSDDKKLGFNKQVNDLVTSYQTKLAADNSDVNALSTSFVQKLEEIKSAANLANQKQVLDSQITQKSADAQKVIDNSYNLDSDQRAKLTQDLAKKTSDLRQSISGAQNPADLDIKKSEIGQLDDFAKDTKLANDKAKASHDLKTKAQEVKNNLDKLPGLTKEQIKSAQKLIDDKLNDGLADLSKPETTDVNGKKQSIASTLDAILSQKTQSSNQVLTDKRTNLESQLENKRSELETKIKALSHLDSSQINSGIDKVSDLKSKAVTDLVPIESINQLEQVANLALANMEDEYNQLKLADDKAKASATLSENIDSENGRIDNLTGLSSDEQQAAKAELKTIKDQLPTAFDGLDSDNAIAQKQLEVQNQINQVYNEYNQKSNANLENAKSSAKSRLKEQYDDLLNKIDNHTDFNALTAEEKQNYIEQVNDAFNETAQDNAKIDKSDSTQAIGYLEQATKAKLTDLSNQVKLANLKKQKAAELLEQAKLENLQRNQQTSVDQSNGDIKSDYSLSGLTEEAKRQLQDELNNLASTTVDLTNAKSEQEVLSAFNQQLAAINQRFDEAANTSQKNIENAKSSAKSELKSPILDGLNLTETQRQEFDNQINQKLSDGEANINNSKEFETISQYKNSANQGMQATLEQAQLQSDKNTAITKANQHRDNQKRAIDQMLGLSDSDKNGLKGQIDNSINALVADNSESVSGVNSSEQITSLVADNNAAIEKIMDDAKKQNRDKINDVRAKAKLQLENEIESNTLPQLKNSNLSQSYQDEIDQIQFDMENSIKDNDNPSDIAYQLAQAKLKVADVKRRADLDQKRENARQQLLGYAQKLTGQLDNLQPVDQTDKDNAKNLINLISDEADFGSANSQAEIIQVLSQKQKDMVDHYQSVEDIKQTNLESERTDRFEKLAEQVDNLQNEIINQPNLTPEQQEQYINQLYTSLFNANDDLQQALSFKDMNDIENTMNKVAQDVIKNAKLTNNNQQPTPTPTPVPTDDNNDSPQPTNQKLTASEVSQEVGQAVKQAQDTINQNTTLTPQQKQNYLNALTNLQTESNNQLNQLGFDPSTFNMPNLNQNVQAILTSFNDFVKSQPTNPNNTTPNNQSTNTNITANTQNTGNNTIANNRNGNPTQNAGTTRTDSGNSYRYYPATTAQTGGSQGQLEPANSGQTQNGNSNRDTGGLIQRSNQGNNRSSVANGGSNGSVDKVANLNKDNDSGQSNNWWNAVPYIGALIVAIGGIFWLIAKRRKDDDEE</sequence>
<keyword evidence="1" id="KW-0175">Coiled coil</keyword>
<evidence type="ECO:0000256" key="3">
    <source>
        <dbReference type="SAM" id="Phobius"/>
    </source>
</evidence>
<feature type="coiled-coil region" evidence="1">
    <location>
        <begin position="310"/>
        <end position="337"/>
    </location>
</feature>
<feature type="compositionally biased region" description="Polar residues" evidence="2">
    <location>
        <begin position="1805"/>
        <end position="1842"/>
    </location>
</feature>
<evidence type="ECO:0000256" key="2">
    <source>
        <dbReference type="SAM" id="MobiDB-lite"/>
    </source>
</evidence>
<feature type="compositionally biased region" description="Low complexity" evidence="2">
    <location>
        <begin position="1745"/>
        <end position="1783"/>
    </location>
</feature>
<feature type="coiled-coil region" evidence="1">
    <location>
        <begin position="875"/>
        <end position="906"/>
    </location>
</feature>
<dbReference type="Proteomes" id="UP001377804">
    <property type="component" value="Unassembled WGS sequence"/>
</dbReference>
<evidence type="ECO:0000259" key="4">
    <source>
        <dbReference type="Pfam" id="PF01468"/>
    </source>
</evidence>